<evidence type="ECO:0000256" key="6">
    <source>
        <dbReference type="ARBA" id="ARBA00023136"/>
    </source>
</evidence>
<feature type="transmembrane region" description="Helical" evidence="7">
    <location>
        <begin position="170"/>
        <end position="201"/>
    </location>
</feature>
<dbReference type="InterPro" id="IPR003370">
    <property type="entry name" value="Chromate_transpt"/>
</dbReference>
<dbReference type="OrthoDB" id="2160638at2759"/>
<comment type="similarity">
    <text evidence="2">Belongs to the chromate ion transporter (CHR) (TC 2.A.51) family.</text>
</comment>
<keyword evidence="6 7" id="KW-0472">Membrane</keyword>
<reference evidence="9" key="1">
    <citation type="journal article" date="2017" name="bioRxiv">
        <title>Conservation of a gene cluster reveals novel cercosporin biosynthetic mechanisms and extends production to the genus Colletotrichum.</title>
        <authorList>
            <person name="de Jonge R."/>
            <person name="Ebert M.K."/>
            <person name="Huitt-Roehl C.R."/>
            <person name="Pal P."/>
            <person name="Suttle J.C."/>
            <person name="Spanner R.E."/>
            <person name="Neubauer J.D."/>
            <person name="Jurick W.M.II."/>
            <person name="Stott K.A."/>
            <person name="Secor G.A."/>
            <person name="Thomma B.P.H.J."/>
            <person name="Van de Peer Y."/>
            <person name="Townsend C.A."/>
            <person name="Bolton M.D."/>
        </authorList>
    </citation>
    <scope>NUCLEOTIDE SEQUENCE [LARGE SCALE GENOMIC DNA]</scope>
    <source>
        <strain evidence="9">CBS538.71</strain>
    </source>
</reference>
<keyword evidence="9" id="KW-1185">Reference proteome</keyword>
<keyword evidence="5 7" id="KW-1133">Transmembrane helix</keyword>
<dbReference type="EMBL" id="PNEN01000397">
    <property type="protein sequence ID" value="PPJ59312.1"/>
    <property type="molecule type" value="Genomic_DNA"/>
</dbReference>
<evidence type="ECO:0000256" key="2">
    <source>
        <dbReference type="ARBA" id="ARBA00005262"/>
    </source>
</evidence>
<feature type="transmembrane region" description="Helical" evidence="7">
    <location>
        <begin position="281"/>
        <end position="302"/>
    </location>
</feature>
<evidence type="ECO:0000256" key="7">
    <source>
        <dbReference type="SAM" id="Phobius"/>
    </source>
</evidence>
<protein>
    <recommendedName>
        <fullName evidence="10">Chromate ion transporter</fullName>
    </recommendedName>
</protein>
<feature type="transmembrane region" description="Helical" evidence="7">
    <location>
        <begin position="380"/>
        <end position="406"/>
    </location>
</feature>
<feature type="transmembrane region" description="Helical" evidence="7">
    <location>
        <begin position="97"/>
        <end position="124"/>
    </location>
</feature>
<feature type="transmembrane region" description="Helical" evidence="7">
    <location>
        <begin position="458"/>
        <end position="475"/>
    </location>
</feature>
<dbReference type="GO" id="GO:0015109">
    <property type="term" value="F:chromate transmembrane transporter activity"/>
    <property type="evidence" value="ECO:0007669"/>
    <property type="project" value="InterPro"/>
</dbReference>
<dbReference type="AlphaFoldDB" id="A0A2S6CHT9"/>
<feature type="transmembrane region" description="Helical" evidence="7">
    <location>
        <begin position="347"/>
        <end position="368"/>
    </location>
</feature>
<organism evidence="8 9">
    <name type="scientific">Cercospora berteroae</name>
    <dbReference type="NCBI Taxonomy" id="357750"/>
    <lineage>
        <taxon>Eukaryota</taxon>
        <taxon>Fungi</taxon>
        <taxon>Dikarya</taxon>
        <taxon>Ascomycota</taxon>
        <taxon>Pezizomycotina</taxon>
        <taxon>Dothideomycetes</taxon>
        <taxon>Dothideomycetidae</taxon>
        <taxon>Mycosphaerellales</taxon>
        <taxon>Mycosphaerellaceae</taxon>
        <taxon>Cercospora</taxon>
    </lineage>
</organism>
<evidence type="ECO:0000256" key="3">
    <source>
        <dbReference type="ARBA" id="ARBA00022475"/>
    </source>
</evidence>
<evidence type="ECO:0000313" key="9">
    <source>
        <dbReference type="Proteomes" id="UP000237631"/>
    </source>
</evidence>
<keyword evidence="3" id="KW-1003">Cell membrane</keyword>
<feature type="transmembrane region" description="Helical" evidence="7">
    <location>
        <begin position="136"/>
        <end position="158"/>
    </location>
</feature>
<feature type="transmembrane region" description="Helical" evidence="7">
    <location>
        <begin position="418"/>
        <end position="438"/>
    </location>
</feature>
<feature type="transmembrane region" description="Helical" evidence="7">
    <location>
        <begin position="314"/>
        <end position="335"/>
    </location>
</feature>
<evidence type="ECO:0000256" key="1">
    <source>
        <dbReference type="ARBA" id="ARBA00004651"/>
    </source>
</evidence>
<proteinExistence type="inferred from homology"/>
<dbReference type="GO" id="GO:0005886">
    <property type="term" value="C:plasma membrane"/>
    <property type="evidence" value="ECO:0007669"/>
    <property type="project" value="UniProtKB-SubCell"/>
</dbReference>
<comment type="caution">
    <text evidence="8">The sequence shown here is derived from an EMBL/GenBank/DDBJ whole genome shotgun (WGS) entry which is preliminary data.</text>
</comment>
<evidence type="ECO:0000313" key="8">
    <source>
        <dbReference type="EMBL" id="PPJ59312.1"/>
    </source>
</evidence>
<evidence type="ECO:0000256" key="4">
    <source>
        <dbReference type="ARBA" id="ARBA00022692"/>
    </source>
</evidence>
<sequence>MPLQTPRTLVAQARKAFLPSGDRISQIPVVDMLAHNWHLGFTAFGGPTVHFQIFRDLYVAKYQWLDDAAYNELFAVSQALSGPASTKMLYAINVMHYGFWTGLAALMVWSLPMAFAALGLGLGVGRMEDELPGPAYALLSGLNSATVGIVALAGMQLSQKAVTDTTTRVLVFWGAAAGMLYHALWFFPVLMVGGALTTLVWDLQFLQRGWRKVVRREREDIGGGEDWEMRDVGVASGSAAQVPSAVHQRSGVQGPEEPVLAEADSPPEPQSRLLRSWKTGVAIVGAFFASFIAVMVCRGIYSGDKRGFDLFSDLYLAGTIIFGGGPVVIPLLRDYIVAPGWVSSRDFLLGLAITQAFPGPNFNFAVYLGALAVQGQGLPAFAGSLIAFVGIFTPGIWLVTGQLAVWSSIRKIQAVRSALRGIHATAVGLVFTAVYRLFQIGYLDADVRNGGSLSRDPWWVVIVATAFVGGMHFKLSPPLAILLGAAMGLICSHLHVPDTHTGINFYGDETLAETIIGDHTIAFLPSIAATCRFLRHEALQVYFSNSCFRFLRSGLWSFDAFPWVDAQYDLCISHMDNIIFDSLTSHYPKGIKAVPAKGIEADPDKELEHNDKTSIRHYDQISINVRQGVVTIEPTQLFVKNRLIDPHLTCGNCDHVEYLEKAAARIQDLLNNLRSVE</sequence>
<evidence type="ECO:0008006" key="10">
    <source>
        <dbReference type="Google" id="ProtNLM"/>
    </source>
</evidence>
<evidence type="ECO:0000256" key="5">
    <source>
        <dbReference type="ARBA" id="ARBA00022989"/>
    </source>
</evidence>
<accession>A0A2S6CHT9</accession>
<dbReference type="Pfam" id="PF02417">
    <property type="entry name" value="Chromate_transp"/>
    <property type="match status" value="2"/>
</dbReference>
<dbReference type="STRING" id="357750.A0A2S6CHT9"/>
<gene>
    <name evidence="8" type="ORF">CBER1_04215</name>
</gene>
<keyword evidence="4 7" id="KW-0812">Transmembrane</keyword>
<dbReference type="PANTHER" id="PTHR33567">
    <property type="entry name" value="CHROMATE ION TRANSPORTER (EUROFUNG)"/>
    <property type="match status" value="1"/>
</dbReference>
<comment type="subcellular location">
    <subcellularLocation>
        <location evidence="1">Cell membrane</location>
        <topology evidence="1">Multi-pass membrane protein</topology>
    </subcellularLocation>
</comment>
<name>A0A2S6CHT9_9PEZI</name>
<dbReference type="PANTHER" id="PTHR33567:SF3">
    <property type="entry name" value="CHROMATE ION TRANSPORTER (EUROFUNG)"/>
    <property type="match status" value="1"/>
</dbReference>
<dbReference type="Proteomes" id="UP000237631">
    <property type="component" value="Unassembled WGS sequence"/>
</dbReference>